<dbReference type="GO" id="GO:1902074">
    <property type="term" value="P:response to salt"/>
    <property type="evidence" value="ECO:0000318"/>
    <property type="project" value="GO_Central"/>
</dbReference>
<organism evidence="7 8">
    <name type="scientific">Cucumis sativus</name>
    <name type="common">Cucumber</name>
    <dbReference type="NCBI Taxonomy" id="3659"/>
    <lineage>
        <taxon>Eukaryota</taxon>
        <taxon>Viridiplantae</taxon>
        <taxon>Streptophyta</taxon>
        <taxon>Embryophyta</taxon>
        <taxon>Tracheophyta</taxon>
        <taxon>Spermatophyta</taxon>
        <taxon>Magnoliopsida</taxon>
        <taxon>eudicotyledons</taxon>
        <taxon>Gunneridae</taxon>
        <taxon>Pentapetalae</taxon>
        <taxon>rosids</taxon>
        <taxon>fabids</taxon>
        <taxon>Cucurbitales</taxon>
        <taxon>Cucurbitaceae</taxon>
        <taxon>Benincaseae</taxon>
        <taxon>Cucumis</taxon>
    </lineage>
</organism>
<evidence type="ECO:0000313" key="8">
    <source>
        <dbReference type="Proteomes" id="UP000029981"/>
    </source>
</evidence>
<dbReference type="STRING" id="3659.A0A0A0LPE0"/>
<proteinExistence type="inferred from homology"/>
<reference evidence="7 8" key="4">
    <citation type="journal article" date="2011" name="BMC Genomics">
        <title>RNA-Seq improves annotation of protein-coding genes in the cucumber genome.</title>
        <authorList>
            <person name="Li Z."/>
            <person name="Zhang Z."/>
            <person name="Yan P."/>
            <person name="Huang S."/>
            <person name="Fei Z."/>
            <person name="Lin K."/>
        </authorList>
    </citation>
    <scope>NUCLEOTIDE SEQUENCE [LARGE SCALE GENOMIC DNA]</scope>
    <source>
        <strain evidence="8">cv. 9930</strain>
    </source>
</reference>
<evidence type="ECO:0000256" key="5">
    <source>
        <dbReference type="SAM" id="MobiDB-lite"/>
    </source>
</evidence>
<feature type="compositionally biased region" description="Low complexity" evidence="5">
    <location>
        <begin position="295"/>
        <end position="308"/>
    </location>
</feature>
<comment type="similarity">
    <text evidence="1">Belongs to the FLZ family.</text>
</comment>
<evidence type="ECO:0000256" key="2">
    <source>
        <dbReference type="ARBA" id="ARBA00022723"/>
    </source>
</evidence>
<reference evidence="7 8" key="3">
    <citation type="journal article" date="2010" name="BMC Genomics">
        <title>Transcriptome sequencing and comparative analysis of cucumber flowers with different sex types.</title>
        <authorList>
            <person name="Guo S."/>
            <person name="Zheng Y."/>
            <person name="Joung J.G."/>
            <person name="Liu S."/>
            <person name="Zhang Z."/>
            <person name="Crasta O.R."/>
            <person name="Sobral B.W."/>
            <person name="Xu Y."/>
            <person name="Huang S."/>
            <person name="Fei Z."/>
        </authorList>
    </citation>
    <scope>NUCLEOTIDE SEQUENCE [LARGE SCALE GENOMIC DNA]</scope>
    <source>
        <strain evidence="8">cv. 9930</strain>
    </source>
</reference>
<dbReference type="Gramene" id="KGN62889">
    <property type="protein sequence ID" value="KGN62889"/>
    <property type="gene ID" value="Csa_2G379200"/>
</dbReference>
<evidence type="ECO:0000256" key="4">
    <source>
        <dbReference type="PROSITE-ProRule" id="PRU01131"/>
    </source>
</evidence>
<dbReference type="InterPro" id="IPR044585">
    <property type="entry name" value="FLZ10/11"/>
</dbReference>
<keyword evidence="8" id="KW-1185">Reference proteome</keyword>
<dbReference type="GO" id="GO:0008270">
    <property type="term" value="F:zinc ion binding"/>
    <property type="evidence" value="ECO:0007669"/>
    <property type="project" value="UniProtKB-KW"/>
</dbReference>
<reference evidence="7 8" key="1">
    <citation type="journal article" date="2009" name="Nat. Genet.">
        <title>The genome of the cucumber, Cucumis sativus L.</title>
        <authorList>
            <person name="Huang S."/>
            <person name="Li R."/>
            <person name="Zhang Z."/>
            <person name="Li L."/>
            <person name="Gu X."/>
            <person name="Fan W."/>
            <person name="Lucas W.J."/>
            <person name="Wang X."/>
            <person name="Xie B."/>
            <person name="Ni P."/>
            <person name="Ren Y."/>
            <person name="Zhu H."/>
            <person name="Li J."/>
            <person name="Lin K."/>
            <person name="Jin W."/>
            <person name="Fei Z."/>
            <person name="Li G."/>
            <person name="Staub J."/>
            <person name="Kilian A."/>
            <person name="van der Vossen E.A."/>
            <person name="Wu Y."/>
            <person name="Guo J."/>
            <person name="He J."/>
            <person name="Jia Z."/>
            <person name="Ren Y."/>
            <person name="Tian G."/>
            <person name="Lu Y."/>
            <person name="Ruan J."/>
            <person name="Qian W."/>
            <person name="Wang M."/>
            <person name="Huang Q."/>
            <person name="Li B."/>
            <person name="Xuan Z."/>
            <person name="Cao J."/>
            <person name="Asan"/>
            <person name="Wu Z."/>
            <person name="Zhang J."/>
            <person name="Cai Q."/>
            <person name="Bai Y."/>
            <person name="Zhao B."/>
            <person name="Han Y."/>
            <person name="Li Y."/>
            <person name="Li X."/>
            <person name="Wang S."/>
            <person name="Shi Q."/>
            <person name="Liu S."/>
            <person name="Cho W.K."/>
            <person name="Kim J.Y."/>
            <person name="Xu Y."/>
            <person name="Heller-Uszynska K."/>
            <person name="Miao H."/>
            <person name="Cheng Z."/>
            <person name="Zhang S."/>
            <person name="Wu J."/>
            <person name="Yang Y."/>
            <person name="Kang H."/>
            <person name="Li M."/>
            <person name="Liang H."/>
            <person name="Ren X."/>
            <person name="Shi Z."/>
            <person name="Wen M."/>
            <person name="Jian M."/>
            <person name="Yang H."/>
            <person name="Zhang G."/>
            <person name="Yang Z."/>
            <person name="Chen R."/>
            <person name="Liu S."/>
            <person name="Li J."/>
            <person name="Ma L."/>
            <person name="Liu H."/>
            <person name="Zhou Y."/>
            <person name="Zhao J."/>
            <person name="Fang X."/>
            <person name="Li G."/>
            <person name="Fang L."/>
            <person name="Li Y."/>
            <person name="Liu D."/>
            <person name="Zheng H."/>
            <person name="Zhang Y."/>
            <person name="Qin N."/>
            <person name="Li Z."/>
            <person name="Yang G."/>
            <person name="Yang S."/>
            <person name="Bolund L."/>
            <person name="Kristiansen K."/>
            <person name="Zheng H."/>
            <person name="Li S."/>
            <person name="Zhang X."/>
            <person name="Yang H."/>
            <person name="Wang J."/>
            <person name="Sun R."/>
            <person name="Zhang B."/>
            <person name="Jiang S."/>
            <person name="Wang J."/>
            <person name="Du Y."/>
            <person name="Li S."/>
        </authorList>
    </citation>
    <scope>NUCLEOTIDE SEQUENCE [LARGE SCALE GENOMIC DNA]</scope>
    <source>
        <strain evidence="8">cv. 9930</strain>
    </source>
</reference>
<dbReference type="PANTHER" id="PTHR46868">
    <property type="entry name" value="FCS-LIKE ZINC FINGER 11"/>
    <property type="match status" value="1"/>
</dbReference>
<reference evidence="7 8" key="2">
    <citation type="journal article" date="2009" name="PLoS ONE">
        <title>An integrated genetic and cytogenetic map of the cucumber genome.</title>
        <authorList>
            <person name="Ren Y."/>
            <person name="Zhang Z."/>
            <person name="Liu J."/>
            <person name="Staub J.E."/>
            <person name="Han Y."/>
            <person name="Cheng Z."/>
            <person name="Li X."/>
            <person name="Lu J."/>
            <person name="Miao H."/>
            <person name="Kang H."/>
            <person name="Xie B."/>
            <person name="Gu X."/>
            <person name="Wang X."/>
            <person name="Du Y."/>
            <person name="Jin W."/>
            <person name="Huang S."/>
        </authorList>
    </citation>
    <scope>NUCLEOTIDE SEQUENCE [LARGE SCALE GENOMIC DNA]</scope>
    <source>
        <strain evidence="8">cv. 9930</strain>
    </source>
</reference>
<keyword evidence="2" id="KW-0479">Metal-binding</keyword>
<dbReference type="Pfam" id="PF04570">
    <property type="entry name" value="zf-FLZ"/>
    <property type="match status" value="1"/>
</dbReference>
<dbReference type="GO" id="GO:0042594">
    <property type="term" value="P:response to starvation"/>
    <property type="evidence" value="ECO:0000318"/>
    <property type="project" value="GO_Central"/>
</dbReference>
<dbReference type="EMBL" id="CM002923">
    <property type="protein sequence ID" value="KGN62889.1"/>
    <property type="molecule type" value="Genomic_DNA"/>
</dbReference>
<dbReference type="InterPro" id="IPR007650">
    <property type="entry name" value="Zf-FLZ_dom"/>
</dbReference>
<protein>
    <recommendedName>
        <fullName evidence="6">FLZ-type domain-containing protein</fullName>
    </recommendedName>
</protein>
<evidence type="ECO:0000259" key="6">
    <source>
        <dbReference type="PROSITE" id="PS51795"/>
    </source>
</evidence>
<feature type="region of interest" description="Disordered" evidence="5">
    <location>
        <begin position="294"/>
        <end position="315"/>
    </location>
</feature>
<evidence type="ECO:0000313" key="7">
    <source>
        <dbReference type="EMBL" id="KGN62889.1"/>
    </source>
</evidence>
<feature type="zinc finger region" description="FLZ-type" evidence="4">
    <location>
        <begin position="412"/>
        <end position="456"/>
    </location>
</feature>
<sequence>MKGKYVQNNSLPKYCSARHCISREVKFWFSHRAERGVFLKLTASLILRQFLEREHQRRGREETTPLLKFQSSFSRFHKPRGEWRIETMLRKRTRSVQKDQYRMNQMNVPCSGSELHTKCSSIFKRSHLFTGLSPKGLESDSAKSPTSPLDFWVLSSLGNPLRSPRSSSNEGHRKNWDSSKVGLSIIDSLNNDDSKLFGKVLRSSDSKTALFGPRSVAKKSNCPPQANLIQGPKSLPKNYAIFQVPKTKTPMEQGNSDVIFEIGETPLECEPFGNYSRSFDSYRAFAPRSVINGHSVSSSSTTTESAASPCLGEEPRVSEKYPLTKPCSTSLGLSCDNGSNKPLSASEIELSEDYTCVISHGPNPKTTHIFGDCILGCHSNYLSSSSENEMKEMEFPRPLKSLNTSTSYSLTDFLSMCYSCHKKLDEGKDIYIYRGEKAFCSLTCRSQEMLMDEELEKSIDKTSESSPKSSADHDEDLFETSIGGFA</sequence>
<accession>A0A0A0LPE0</accession>
<evidence type="ECO:0000256" key="1">
    <source>
        <dbReference type="ARBA" id="ARBA00009374"/>
    </source>
</evidence>
<keyword evidence="3" id="KW-0863">Zinc-finger</keyword>
<dbReference type="Proteomes" id="UP000029981">
    <property type="component" value="Chromosome 2"/>
</dbReference>
<feature type="region of interest" description="Disordered" evidence="5">
    <location>
        <begin position="455"/>
        <end position="486"/>
    </location>
</feature>
<dbReference type="OMA" id="PCENSAK"/>
<gene>
    <name evidence="7" type="ORF">Csa_2G379200</name>
</gene>
<evidence type="ECO:0000256" key="3">
    <source>
        <dbReference type="ARBA" id="ARBA00022771"/>
    </source>
</evidence>
<keyword evidence="3" id="KW-0862">Zinc</keyword>
<dbReference type="eggNOG" id="ENOG502QWBW">
    <property type="taxonomic scope" value="Eukaryota"/>
</dbReference>
<dbReference type="PANTHER" id="PTHR46868:SF3">
    <property type="entry name" value="FCS-LIKE ZINC FINGER 11"/>
    <property type="match status" value="1"/>
</dbReference>
<name>A0A0A0LPE0_CUCSA</name>
<dbReference type="PROSITE" id="PS51795">
    <property type="entry name" value="ZF_FLZ"/>
    <property type="match status" value="1"/>
</dbReference>
<feature type="domain" description="FLZ-type" evidence="6">
    <location>
        <begin position="412"/>
        <end position="456"/>
    </location>
</feature>
<dbReference type="AlphaFoldDB" id="A0A0A0LPE0"/>